<gene>
    <name evidence="4" type="ORF">BN846_0033670</name>
</gene>
<dbReference type="Gene3D" id="1.10.1470.10">
    <property type="entry name" value="YjbJ"/>
    <property type="match status" value="1"/>
</dbReference>
<dbReference type="Pfam" id="PF05532">
    <property type="entry name" value="CsbD"/>
    <property type="match status" value="1"/>
</dbReference>
<dbReference type="InterPro" id="IPR036629">
    <property type="entry name" value="YjbJ_sf"/>
</dbReference>
<feature type="compositionally biased region" description="Basic and acidic residues" evidence="2">
    <location>
        <begin position="145"/>
        <end position="181"/>
    </location>
</feature>
<evidence type="ECO:0000256" key="1">
    <source>
        <dbReference type="ARBA" id="ARBA00009129"/>
    </source>
</evidence>
<dbReference type="EMBL" id="CBMC010000268">
    <property type="protein sequence ID" value="CEG02275.1"/>
    <property type="molecule type" value="Genomic_DNA"/>
</dbReference>
<evidence type="ECO:0000256" key="2">
    <source>
        <dbReference type="SAM" id="MobiDB-lite"/>
    </source>
</evidence>
<evidence type="ECO:0000259" key="3">
    <source>
        <dbReference type="Pfam" id="PF05532"/>
    </source>
</evidence>
<dbReference type="SUPFAM" id="SSF69047">
    <property type="entry name" value="Hypothetical protein YjbJ"/>
    <property type="match status" value="1"/>
</dbReference>
<dbReference type="InterPro" id="IPR008462">
    <property type="entry name" value="CsbD"/>
</dbReference>
<dbReference type="PANTHER" id="PTHR40460">
    <property type="entry name" value="CHROMOSOME 1, WHOLE GENOME SHOTGUN SEQUENCE"/>
    <property type="match status" value="1"/>
</dbReference>
<feature type="compositionally biased region" description="Basic and acidic residues" evidence="2">
    <location>
        <begin position="104"/>
        <end position="116"/>
    </location>
</feature>
<feature type="domain" description="CsbD-like" evidence="3">
    <location>
        <begin position="75"/>
        <end position="123"/>
    </location>
</feature>
<proteinExistence type="inferred from homology"/>
<reference evidence="4" key="1">
    <citation type="submission" date="2013-05" db="EMBL/GenBank/DDBJ databases">
        <title>Draft genome sequences of six wheat associated Fusarium spp. isolates.</title>
        <authorList>
            <person name="Moolhuijzen P.M."/>
            <person name="Manners J.M."/>
            <person name="Wilcox S."/>
            <person name="Bellgard M.I."/>
            <person name="Gardiner D.M."/>
        </authorList>
    </citation>
    <scope>NUCLEOTIDE SEQUENCE</scope>
    <source>
        <strain evidence="4">CS3220</strain>
    </source>
</reference>
<feature type="compositionally biased region" description="Polar residues" evidence="2">
    <location>
        <begin position="25"/>
        <end position="35"/>
    </location>
</feature>
<feature type="compositionally biased region" description="Polar residues" evidence="2">
    <location>
        <begin position="77"/>
        <end position="86"/>
    </location>
</feature>
<protein>
    <submittedName>
        <fullName evidence="4">WGS project CBMC000000000 data, contig CS3220_c000274</fullName>
    </submittedName>
</protein>
<sequence length="181" mass="18825">MSDQPQPSTLKSVVDSTTGAVQNVIGNLTGNTSDQAAGDLKKQKAEAEHDASHATAKLPGATISGSGAAAKDDPNRTDGSWNQTAGSAKETIGGLIGNESLKQQGREQNLEGRNQEAKGQLSDLGSGIGDRVQGTVGGAVSNLTGDKEKEAHYDELRAEGKTRQRGVEHDVQKQAEAEHRG</sequence>
<feature type="compositionally biased region" description="Basic and acidic residues" evidence="2">
    <location>
        <begin position="39"/>
        <end position="52"/>
    </location>
</feature>
<dbReference type="PANTHER" id="PTHR40460:SF1">
    <property type="entry name" value="CSBD-LIKE DOMAIN-CONTAINING PROTEIN"/>
    <property type="match status" value="1"/>
</dbReference>
<comment type="similarity">
    <text evidence="1">Belongs to the UPF0337 (CsbD) family.</text>
</comment>
<accession>A0A096PB31</accession>
<dbReference type="AlphaFoldDB" id="A0A096PB31"/>
<comment type="caution">
    <text evidence="4">The sequence shown here is derived from an EMBL/GenBank/DDBJ whole genome shotgun (WGS) entry which is preliminary data.</text>
</comment>
<feature type="region of interest" description="Disordered" evidence="2">
    <location>
        <begin position="25"/>
        <end position="181"/>
    </location>
</feature>
<name>A0A096PB31_FUSPS</name>
<organism evidence="4">
    <name type="scientific">Fusarium pseudograminearum CS3220</name>
    <dbReference type="NCBI Taxonomy" id="1318456"/>
    <lineage>
        <taxon>Eukaryota</taxon>
        <taxon>Fungi</taxon>
        <taxon>Dikarya</taxon>
        <taxon>Ascomycota</taxon>
        <taxon>Pezizomycotina</taxon>
        <taxon>Sordariomycetes</taxon>
        <taxon>Hypocreomycetidae</taxon>
        <taxon>Hypocreales</taxon>
        <taxon>Nectriaceae</taxon>
        <taxon>Fusarium</taxon>
    </lineage>
</organism>
<evidence type="ECO:0000313" key="4">
    <source>
        <dbReference type="EMBL" id="CEG02275.1"/>
    </source>
</evidence>